<gene>
    <name evidence="2" type="ORF">DDE18_03880</name>
</gene>
<feature type="transmembrane region" description="Helical" evidence="1">
    <location>
        <begin position="166"/>
        <end position="186"/>
    </location>
</feature>
<sequence length="408" mass="40964">MTSLLAPRDHRTDATLAQRRPLVLVATLGGILAALGPLLVLVAVGIVGWFLSDAGVHGAPRDGMRAGALAWLMAHGSGVSVAGASVTVVPLGLTAVCAWAIWRLGHRVGDAVSGHGPDADRIGDGERDWTVPSAVGLFFLGYVVTAIVVCSLAGGADAGPSVRGLVGWTVLLTLLVAAPAIAVGSGRAAIWATLVPPVVRLAATTAVTVLVAFLAAATVLFLIGLALGLGEAATMLSQLHLGVGESVLFLVVNAAFVPNAVLFGGAFLLGPGFVVGGGTLVSPSLVVLGPLPLLPLLAALPDPGTSPAWMAAVVAVPPLVAAVSVAWMQRRHPTPRWDHGAMRGCGAGILAGVALAVLSSLAGGSAGPGRMRFVGAVPADVLIHAITAFALGGLVAGLATTWWQRRRP</sequence>
<keyword evidence="3" id="KW-1185">Reference proteome</keyword>
<evidence type="ECO:0000256" key="1">
    <source>
        <dbReference type="SAM" id="Phobius"/>
    </source>
</evidence>
<feature type="transmembrane region" description="Helical" evidence="1">
    <location>
        <begin position="381"/>
        <end position="403"/>
    </location>
</feature>
<dbReference type="Pfam" id="PF19877">
    <property type="entry name" value="DUF6350"/>
    <property type="match status" value="1"/>
</dbReference>
<evidence type="ECO:0000313" key="3">
    <source>
        <dbReference type="Proteomes" id="UP000246018"/>
    </source>
</evidence>
<accession>A0A2T8FGC9</accession>
<comment type="caution">
    <text evidence="2">The sequence shown here is derived from an EMBL/GenBank/DDBJ whole genome shotgun (WGS) entry which is preliminary data.</text>
</comment>
<dbReference type="InterPro" id="IPR045931">
    <property type="entry name" value="DUF6350"/>
</dbReference>
<feature type="transmembrane region" description="Helical" evidence="1">
    <location>
        <begin position="280"/>
        <end position="300"/>
    </location>
</feature>
<proteinExistence type="predicted"/>
<dbReference type="AlphaFoldDB" id="A0A2T8FGC9"/>
<dbReference type="RefSeq" id="WP_116570875.1">
    <property type="nucleotide sequence ID" value="NZ_QDGZ01000001.1"/>
</dbReference>
<keyword evidence="1" id="KW-1133">Transmembrane helix</keyword>
<feature type="transmembrane region" description="Helical" evidence="1">
    <location>
        <begin position="340"/>
        <end position="361"/>
    </location>
</feature>
<dbReference type="Proteomes" id="UP000246018">
    <property type="component" value="Unassembled WGS sequence"/>
</dbReference>
<keyword evidence="1" id="KW-0812">Transmembrane</keyword>
<dbReference type="OrthoDB" id="3742900at2"/>
<feature type="transmembrane region" description="Helical" evidence="1">
    <location>
        <begin position="21"/>
        <end position="51"/>
    </location>
</feature>
<organism evidence="2 3">
    <name type="scientific">Nocardioides gansuensis</name>
    <dbReference type="NCBI Taxonomy" id="2138300"/>
    <lineage>
        <taxon>Bacteria</taxon>
        <taxon>Bacillati</taxon>
        <taxon>Actinomycetota</taxon>
        <taxon>Actinomycetes</taxon>
        <taxon>Propionibacteriales</taxon>
        <taxon>Nocardioidaceae</taxon>
        <taxon>Nocardioides</taxon>
    </lineage>
</organism>
<reference evidence="2 3" key="1">
    <citation type="submission" date="2018-04" db="EMBL/GenBank/DDBJ databases">
        <title>Genome of Nocardioides gansuensis WSJ-1.</title>
        <authorList>
            <person name="Wu S."/>
            <person name="Wang G."/>
        </authorList>
    </citation>
    <scope>NUCLEOTIDE SEQUENCE [LARGE SCALE GENOMIC DNA]</scope>
    <source>
        <strain evidence="2 3">WSJ-1</strain>
    </source>
</reference>
<feature type="transmembrane region" description="Helical" evidence="1">
    <location>
        <begin position="306"/>
        <end position="328"/>
    </location>
</feature>
<name>A0A2T8FGC9_9ACTN</name>
<feature type="transmembrane region" description="Helical" evidence="1">
    <location>
        <begin position="134"/>
        <end position="154"/>
    </location>
</feature>
<protein>
    <submittedName>
        <fullName evidence="2">Uncharacterized protein</fullName>
    </submittedName>
</protein>
<feature type="transmembrane region" description="Helical" evidence="1">
    <location>
        <begin position="198"/>
        <end position="227"/>
    </location>
</feature>
<feature type="transmembrane region" description="Helical" evidence="1">
    <location>
        <begin position="247"/>
        <end position="268"/>
    </location>
</feature>
<dbReference type="EMBL" id="QDGZ01000001">
    <property type="protein sequence ID" value="PVG84747.1"/>
    <property type="molecule type" value="Genomic_DNA"/>
</dbReference>
<feature type="transmembrane region" description="Helical" evidence="1">
    <location>
        <begin position="71"/>
        <end position="102"/>
    </location>
</feature>
<evidence type="ECO:0000313" key="2">
    <source>
        <dbReference type="EMBL" id="PVG84747.1"/>
    </source>
</evidence>
<keyword evidence="1" id="KW-0472">Membrane</keyword>